<evidence type="ECO:0000256" key="6">
    <source>
        <dbReference type="SAM" id="MobiDB-lite"/>
    </source>
</evidence>
<dbReference type="InterPro" id="IPR002136">
    <property type="entry name" value="Ribosomal_uL4"/>
</dbReference>
<feature type="region of interest" description="Disordered" evidence="6">
    <location>
        <begin position="51"/>
        <end position="76"/>
    </location>
</feature>
<comment type="caution">
    <text evidence="7">The sequence shown here is derived from an EMBL/GenBank/DDBJ whole genome shotgun (WGS) entry which is preliminary data.</text>
</comment>
<evidence type="ECO:0000256" key="1">
    <source>
        <dbReference type="ARBA" id="ARBA00010528"/>
    </source>
</evidence>
<feature type="compositionally biased region" description="Basic residues" evidence="6">
    <location>
        <begin position="60"/>
        <end position="76"/>
    </location>
</feature>
<keyword evidence="5" id="KW-0699">rRNA-binding</keyword>
<evidence type="ECO:0000256" key="2">
    <source>
        <dbReference type="ARBA" id="ARBA00022980"/>
    </source>
</evidence>
<dbReference type="Gene3D" id="3.40.1370.10">
    <property type="match status" value="1"/>
</dbReference>
<keyword evidence="5" id="KW-0694">RNA-binding</keyword>
<dbReference type="EMBL" id="MFFS01000066">
    <property type="protein sequence ID" value="OGF21267.1"/>
    <property type="molecule type" value="Genomic_DNA"/>
</dbReference>
<protein>
    <recommendedName>
        <fullName evidence="4 5">Large ribosomal subunit protein uL4</fullName>
    </recommendedName>
</protein>
<keyword evidence="3 5" id="KW-0687">Ribonucleoprotein</keyword>
<dbReference type="PANTHER" id="PTHR10746:SF6">
    <property type="entry name" value="LARGE RIBOSOMAL SUBUNIT PROTEIN UL4M"/>
    <property type="match status" value="1"/>
</dbReference>
<accession>A0A1F5S3J4</accession>
<dbReference type="PANTHER" id="PTHR10746">
    <property type="entry name" value="50S RIBOSOMAL PROTEIN L4"/>
    <property type="match status" value="1"/>
</dbReference>
<evidence type="ECO:0000256" key="3">
    <source>
        <dbReference type="ARBA" id="ARBA00023274"/>
    </source>
</evidence>
<organism evidence="7 8">
    <name type="scientific">Candidatus Falkowbacteria bacterium RBG_13_39_14</name>
    <dbReference type="NCBI Taxonomy" id="1797985"/>
    <lineage>
        <taxon>Bacteria</taxon>
        <taxon>Candidatus Falkowiibacteriota</taxon>
    </lineage>
</organism>
<dbReference type="Proteomes" id="UP000178323">
    <property type="component" value="Unassembled WGS sequence"/>
</dbReference>
<comment type="subunit">
    <text evidence="5">Part of the 50S ribosomal subunit.</text>
</comment>
<dbReference type="GO" id="GO:0005840">
    <property type="term" value="C:ribosome"/>
    <property type="evidence" value="ECO:0007669"/>
    <property type="project" value="UniProtKB-KW"/>
</dbReference>
<dbReference type="SUPFAM" id="SSF52166">
    <property type="entry name" value="Ribosomal protein L4"/>
    <property type="match status" value="1"/>
</dbReference>
<dbReference type="GO" id="GO:0006412">
    <property type="term" value="P:translation"/>
    <property type="evidence" value="ECO:0007669"/>
    <property type="project" value="UniProtKB-UniRule"/>
</dbReference>
<name>A0A1F5S3J4_9BACT</name>
<comment type="function">
    <text evidence="5">One of the primary rRNA binding proteins, this protein initially binds near the 5'-end of the 23S rRNA. It is important during the early stages of 50S assembly. It makes multiple contacts with different domains of the 23S rRNA in the assembled 50S subunit and ribosome.</text>
</comment>
<evidence type="ECO:0000313" key="7">
    <source>
        <dbReference type="EMBL" id="OGF21267.1"/>
    </source>
</evidence>
<gene>
    <name evidence="5" type="primary">rplD</name>
    <name evidence="7" type="ORF">A2Y83_04440</name>
</gene>
<dbReference type="GO" id="GO:0003735">
    <property type="term" value="F:structural constituent of ribosome"/>
    <property type="evidence" value="ECO:0007669"/>
    <property type="project" value="InterPro"/>
</dbReference>
<keyword evidence="2 5" id="KW-0689">Ribosomal protein</keyword>
<comment type="similarity">
    <text evidence="1 5">Belongs to the universal ribosomal protein uL4 family.</text>
</comment>
<dbReference type="AlphaFoldDB" id="A0A1F5S3J4"/>
<sequence length="235" mass="26297">MPRVNIYNIKAEKVDEVGLNPAIFEVEPKSELIYQALLAQMANSRKVLAHAKGRSEVRGGGKKPWKQKGTGRARHGSIRSPLWIGGGVTFGPTNERNFEAKINKKAKKKALDMVLSDKVSNGKIIVLDNLEMKEARTKEMKELLNNFRSVIMTLPPLKGGTEKQFFKTLLLHAGKAGNLIKAGRNIEKLKIIGVNNLNIRDLLEYEYVMMPQAGLEIIDDLYNYKKLGRNNGENA</sequence>
<evidence type="ECO:0000256" key="5">
    <source>
        <dbReference type="HAMAP-Rule" id="MF_01328"/>
    </source>
</evidence>
<dbReference type="GO" id="GO:1990904">
    <property type="term" value="C:ribonucleoprotein complex"/>
    <property type="evidence" value="ECO:0007669"/>
    <property type="project" value="UniProtKB-KW"/>
</dbReference>
<evidence type="ECO:0000256" key="4">
    <source>
        <dbReference type="ARBA" id="ARBA00035244"/>
    </source>
</evidence>
<dbReference type="HAMAP" id="MF_01328_B">
    <property type="entry name" value="Ribosomal_uL4_B"/>
    <property type="match status" value="1"/>
</dbReference>
<evidence type="ECO:0000313" key="8">
    <source>
        <dbReference type="Proteomes" id="UP000178323"/>
    </source>
</evidence>
<proteinExistence type="inferred from homology"/>
<dbReference type="InterPro" id="IPR023574">
    <property type="entry name" value="Ribosomal_uL4_dom_sf"/>
</dbReference>
<reference evidence="7 8" key="1">
    <citation type="journal article" date="2016" name="Nat. Commun.">
        <title>Thousands of microbial genomes shed light on interconnected biogeochemical processes in an aquifer system.</title>
        <authorList>
            <person name="Anantharaman K."/>
            <person name="Brown C.T."/>
            <person name="Hug L.A."/>
            <person name="Sharon I."/>
            <person name="Castelle C.J."/>
            <person name="Probst A.J."/>
            <person name="Thomas B.C."/>
            <person name="Singh A."/>
            <person name="Wilkins M.J."/>
            <person name="Karaoz U."/>
            <person name="Brodie E.L."/>
            <person name="Williams K.H."/>
            <person name="Hubbard S.S."/>
            <person name="Banfield J.F."/>
        </authorList>
    </citation>
    <scope>NUCLEOTIDE SEQUENCE [LARGE SCALE GENOMIC DNA]</scope>
</reference>
<comment type="function">
    <text evidence="5">Forms part of the polypeptide exit tunnel.</text>
</comment>
<dbReference type="NCBIfam" id="TIGR03953">
    <property type="entry name" value="rplD_bact"/>
    <property type="match status" value="1"/>
</dbReference>
<dbReference type="Pfam" id="PF00573">
    <property type="entry name" value="Ribosomal_L4"/>
    <property type="match status" value="1"/>
</dbReference>
<dbReference type="GO" id="GO:0019843">
    <property type="term" value="F:rRNA binding"/>
    <property type="evidence" value="ECO:0007669"/>
    <property type="project" value="UniProtKB-UniRule"/>
</dbReference>
<dbReference type="STRING" id="1797985.A2Y83_04440"/>
<dbReference type="InterPro" id="IPR013005">
    <property type="entry name" value="Ribosomal_uL4-like"/>
</dbReference>